<sequence length="278" mass="29569">MIGLDNKRIIVTGGAPGIGLGIVTAIIEAGGHVAILDLLPEPHPDCQALITESGKCHYFKKCWEKTNTNLIASGDITKPESLNPAFAKCVNALGGTLDGIVTNAGIGTDKPFLDHSLNDFQRVLTVNQNGTFFPAQLAVRQFMTQPIDPITRSRGSIVMISSQAASNKCPGHFLTAYGGTKGFVKSFCMQLSHELATVGIRSNTISPGYIETDLNLELAKIRPDVNYYFQEAPPMKRLGSPKDIAGGAVYLLSDAATYVTGIDLRIDGGMSAGSGLTR</sequence>
<evidence type="ECO:0000313" key="5">
    <source>
        <dbReference type="Proteomes" id="UP001345013"/>
    </source>
</evidence>
<keyword evidence="5" id="KW-1185">Reference proteome</keyword>
<evidence type="ECO:0000256" key="3">
    <source>
        <dbReference type="ARBA" id="ARBA00023002"/>
    </source>
</evidence>
<dbReference type="Proteomes" id="UP001345013">
    <property type="component" value="Unassembled WGS sequence"/>
</dbReference>
<dbReference type="EMBL" id="JAVRRG010000125">
    <property type="protein sequence ID" value="KAK5082623.1"/>
    <property type="molecule type" value="Genomic_DNA"/>
</dbReference>
<accession>A0ABR0K1M0</accession>
<keyword evidence="3" id="KW-0560">Oxidoreductase</keyword>
<dbReference type="PRINTS" id="PR00080">
    <property type="entry name" value="SDRFAMILY"/>
</dbReference>
<dbReference type="PANTHER" id="PTHR43008">
    <property type="entry name" value="BENZIL REDUCTASE"/>
    <property type="match status" value="1"/>
</dbReference>
<dbReference type="PRINTS" id="PR00081">
    <property type="entry name" value="GDHRDH"/>
</dbReference>
<evidence type="ECO:0000256" key="1">
    <source>
        <dbReference type="ARBA" id="ARBA00006484"/>
    </source>
</evidence>
<dbReference type="SUPFAM" id="SSF51735">
    <property type="entry name" value="NAD(P)-binding Rossmann-fold domains"/>
    <property type="match status" value="1"/>
</dbReference>
<organism evidence="4 5">
    <name type="scientific">Lithohypha guttulata</name>
    <dbReference type="NCBI Taxonomy" id="1690604"/>
    <lineage>
        <taxon>Eukaryota</taxon>
        <taxon>Fungi</taxon>
        <taxon>Dikarya</taxon>
        <taxon>Ascomycota</taxon>
        <taxon>Pezizomycotina</taxon>
        <taxon>Eurotiomycetes</taxon>
        <taxon>Chaetothyriomycetidae</taxon>
        <taxon>Chaetothyriales</taxon>
        <taxon>Trichomeriaceae</taxon>
        <taxon>Lithohypha</taxon>
    </lineage>
</organism>
<evidence type="ECO:0000256" key="2">
    <source>
        <dbReference type="ARBA" id="ARBA00022857"/>
    </source>
</evidence>
<dbReference type="InterPro" id="IPR020904">
    <property type="entry name" value="Sc_DH/Rdtase_CS"/>
</dbReference>
<proteinExistence type="inferred from homology"/>
<protein>
    <submittedName>
        <fullName evidence="4">Uncharacterized protein</fullName>
    </submittedName>
</protein>
<reference evidence="4 5" key="1">
    <citation type="submission" date="2023-08" db="EMBL/GenBank/DDBJ databases">
        <title>Black Yeasts Isolated from many extreme environments.</title>
        <authorList>
            <person name="Coleine C."/>
            <person name="Stajich J.E."/>
            <person name="Selbmann L."/>
        </authorList>
    </citation>
    <scope>NUCLEOTIDE SEQUENCE [LARGE SCALE GENOMIC DNA]</scope>
    <source>
        <strain evidence="4 5">CCFEE 5885</strain>
    </source>
</reference>
<dbReference type="InterPro" id="IPR036291">
    <property type="entry name" value="NAD(P)-bd_dom_sf"/>
</dbReference>
<dbReference type="PROSITE" id="PS00061">
    <property type="entry name" value="ADH_SHORT"/>
    <property type="match status" value="1"/>
</dbReference>
<keyword evidence="2" id="KW-0521">NADP</keyword>
<dbReference type="PANTHER" id="PTHR43008:SF4">
    <property type="entry name" value="CHAIN DEHYDROGENASE, PUTATIVE (AFU_ORTHOLOGUE AFUA_4G08710)-RELATED"/>
    <property type="match status" value="1"/>
</dbReference>
<name>A0ABR0K1M0_9EURO</name>
<comment type="caution">
    <text evidence="4">The sequence shown here is derived from an EMBL/GenBank/DDBJ whole genome shotgun (WGS) entry which is preliminary data.</text>
</comment>
<gene>
    <name evidence="4" type="ORF">LTR24_007880</name>
</gene>
<comment type="similarity">
    <text evidence="1">Belongs to the short-chain dehydrogenases/reductases (SDR) family.</text>
</comment>
<dbReference type="Gene3D" id="3.40.50.720">
    <property type="entry name" value="NAD(P)-binding Rossmann-like Domain"/>
    <property type="match status" value="1"/>
</dbReference>
<dbReference type="InterPro" id="IPR002347">
    <property type="entry name" value="SDR_fam"/>
</dbReference>
<evidence type="ECO:0000313" key="4">
    <source>
        <dbReference type="EMBL" id="KAK5082623.1"/>
    </source>
</evidence>
<dbReference type="Pfam" id="PF13561">
    <property type="entry name" value="adh_short_C2"/>
    <property type="match status" value="1"/>
</dbReference>